<accession>A0A9P0H4R0</accession>
<keyword evidence="2" id="KW-1185">Reference proteome</keyword>
<evidence type="ECO:0000313" key="1">
    <source>
        <dbReference type="EMBL" id="CAH1395340.1"/>
    </source>
</evidence>
<reference evidence="1" key="1">
    <citation type="submission" date="2022-01" db="EMBL/GenBank/DDBJ databases">
        <authorList>
            <person name="King R."/>
        </authorList>
    </citation>
    <scope>NUCLEOTIDE SEQUENCE</scope>
</reference>
<sequence length="68" mass="7485">MLSRQSAKASLRANCACLSTSHLPLSKLSNISRSSRRLVIGDVVDHKGIGCDYENLIISKLQDNLSLW</sequence>
<dbReference type="EMBL" id="OV725079">
    <property type="protein sequence ID" value="CAH1395340.1"/>
    <property type="molecule type" value="Genomic_DNA"/>
</dbReference>
<gene>
    <name evidence="1" type="ORF">NEZAVI_LOCUS5636</name>
</gene>
<organism evidence="1 2">
    <name type="scientific">Nezara viridula</name>
    <name type="common">Southern green stink bug</name>
    <name type="synonym">Cimex viridulus</name>
    <dbReference type="NCBI Taxonomy" id="85310"/>
    <lineage>
        <taxon>Eukaryota</taxon>
        <taxon>Metazoa</taxon>
        <taxon>Ecdysozoa</taxon>
        <taxon>Arthropoda</taxon>
        <taxon>Hexapoda</taxon>
        <taxon>Insecta</taxon>
        <taxon>Pterygota</taxon>
        <taxon>Neoptera</taxon>
        <taxon>Paraneoptera</taxon>
        <taxon>Hemiptera</taxon>
        <taxon>Heteroptera</taxon>
        <taxon>Panheteroptera</taxon>
        <taxon>Pentatomomorpha</taxon>
        <taxon>Pentatomoidea</taxon>
        <taxon>Pentatomidae</taxon>
        <taxon>Pentatominae</taxon>
        <taxon>Nezara</taxon>
    </lineage>
</organism>
<evidence type="ECO:0000313" key="2">
    <source>
        <dbReference type="Proteomes" id="UP001152798"/>
    </source>
</evidence>
<name>A0A9P0H4R0_NEZVI</name>
<dbReference type="AlphaFoldDB" id="A0A9P0H4R0"/>
<protein>
    <submittedName>
        <fullName evidence="1">Uncharacterized protein</fullName>
    </submittedName>
</protein>
<proteinExistence type="predicted"/>
<dbReference type="Proteomes" id="UP001152798">
    <property type="component" value="Chromosome 3"/>
</dbReference>